<dbReference type="InterPro" id="IPR008173">
    <property type="entry name" value="Adenylyl_cyclase_CyaB"/>
</dbReference>
<protein>
    <submittedName>
        <fullName evidence="2">CYTH domain-containing protein</fullName>
    </submittedName>
</protein>
<dbReference type="InterPro" id="IPR033469">
    <property type="entry name" value="CYTH-like_dom_sf"/>
</dbReference>
<dbReference type="Gene3D" id="2.40.320.10">
    <property type="entry name" value="Hypothetical Protein Pfu-838710-001"/>
    <property type="match status" value="1"/>
</dbReference>
<dbReference type="Pfam" id="PF01928">
    <property type="entry name" value="CYTH"/>
    <property type="match status" value="1"/>
</dbReference>
<feature type="domain" description="CYTH" evidence="1">
    <location>
        <begin position="2"/>
        <end position="169"/>
    </location>
</feature>
<gene>
    <name evidence="2" type="ORF">ENJ89_02915</name>
</gene>
<dbReference type="AlphaFoldDB" id="A0A7V5UEC1"/>
<dbReference type="InterPro" id="IPR023577">
    <property type="entry name" value="CYTH_domain"/>
</dbReference>
<comment type="caution">
    <text evidence="2">The sequence shown here is derived from an EMBL/GenBank/DDBJ whole genome shotgun (WGS) entry which is preliminary data.</text>
</comment>
<dbReference type="SMART" id="SM01118">
    <property type="entry name" value="CYTH"/>
    <property type="match status" value="1"/>
</dbReference>
<proteinExistence type="predicted"/>
<dbReference type="PANTHER" id="PTHR21028">
    <property type="entry name" value="SI:CH211-156B7.4"/>
    <property type="match status" value="1"/>
</dbReference>
<dbReference type="SUPFAM" id="SSF55154">
    <property type="entry name" value="CYTH-like phosphatases"/>
    <property type="match status" value="1"/>
</dbReference>
<evidence type="ECO:0000313" key="2">
    <source>
        <dbReference type="EMBL" id="HHJ52123.1"/>
    </source>
</evidence>
<accession>A0A7V5UEC1</accession>
<reference evidence="2" key="1">
    <citation type="journal article" date="2020" name="mSystems">
        <title>Genome- and Community-Level Interaction Insights into Carbon Utilization and Element Cycling Functions of Hydrothermarchaeota in Hydrothermal Sediment.</title>
        <authorList>
            <person name="Zhou Z."/>
            <person name="Liu Y."/>
            <person name="Xu W."/>
            <person name="Pan J."/>
            <person name="Luo Z.H."/>
            <person name="Li M."/>
        </authorList>
    </citation>
    <scope>NUCLEOTIDE SEQUENCE [LARGE SCALE GENOMIC DNA]</scope>
    <source>
        <strain evidence="2">HyVt-527</strain>
    </source>
</reference>
<dbReference type="CDD" id="cd07890">
    <property type="entry name" value="CYTH-like_AC_IV-like"/>
    <property type="match status" value="1"/>
</dbReference>
<dbReference type="PROSITE" id="PS51707">
    <property type="entry name" value="CYTH"/>
    <property type="match status" value="1"/>
</dbReference>
<sequence length="176" mass="20294">MSRNIEIKAHYADPDRALEVVERLDCEYEGTDHQIDTFFEVAAGRMKLRESSLHGASLIPYLRENKAAPRASEYAVIPISDVEKVKPLLERILGVAAIVEKERRIYHYQNVRIHLDRVKHLGTFIEFEAVINEDTTDEQGQELIRFLMDRFGIEPNDLVGEAYVDLLKNPEQKRSS</sequence>
<dbReference type="PANTHER" id="PTHR21028:SF2">
    <property type="entry name" value="CYTH DOMAIN-CONTAINING PROTEIN"/>
    <property type="match status" value="1"/>
</dbReference>
<organism evidence="2">
    <name type="scientific">Caldithrix abyssi</name>
    <dbReference type="NCBI Taxonomy" id="187145"/>
    <lineage>
        <taxon>Bacteria</taxon>
        <taxon>Pseudomonadati</taxon>
        <taxon>Calditrichota</taxon>
        <taxon>Calditrichia</taxon>
        <taxon>Calditrichales</taxon>
        <taxon>Calditrichaceae</taxon>
        <taxon>Caldithrix</taxon>
    </lineage>
</organism>
<dbReference type="Proteomes" id="UP000886124">
    <property type="component" value="Unassembled WGS sequence"/>
</dbReference>
<name>A0A7V5UEC1_CALAY</name>
<dbReference type="EMBL" id="DROD01000200">
    <property type="protein sequence ID" value="HHJ52123.1"/>
    <property type="molecule type" value="Genomic_DNA"/>
</dbReference>
<evidence type="ECO:0000259" key="1">
    <source>
        <dbReference type="PROSITE" id="PS51707"/>
    </source>
</evidence>